<name>A0AAV5RQE2_MAUHU</name>
<evidence type="ECO:0000313" key="2">
    <source>
        <dbReference type="Proteomes" id="UP001377567"/>
    </source>
</evidence>
<reference evidence="1 2" key="1">
    <citation type="journal article" date="2023" name="Elife">
        <title>Identification of key yeast species and microbe-microbe interactions impacting larval growth of Drosophila in the wild.</title>
        <authorList>
            <person name="Mure A."/>
            <person name="Sugiura Y."/>
            <person name="Maeda R."/>
            <person name="Honda K."/>
            <person name="Sakurai N."/>
            <person name="Takahashi Y."/>
            <person name="Watada M."/>
            <person name="Katoh T."/>
            <person name="Gotoh A."/>
            <person name="Gotoh Y."/>
            <person name="Taniguchi I."/>
            <person name="Nakamura K."/>
            <person name="Hayashi T."/>
            <person name="Katayama T."/>
            <person name="Uemura T."/>
            <person name="Hattori Y."/>
        </authorList>
    </citation>
    <scope>NUCLEOTIDE SEQUENCE [LARGE SCALE GENOMIC DNA]</scope>
    <source>
        <strain evidence="1 2">KH-74</strain>
    </source>
</reference>
<accession>A0AAV5RQE2</accession>
<comment type="caution">
    <text evidence="1">The sequence shown here is derived from an EMBL/GenBank/DDBJ whole genome shotgun (WGS) entry which is preliminary data.</text>
</comment>
<sequence length="120" mass="13326">MNDVETIKNMPLNSIPETARANLCKGFSFPNDMTVWEVSEVMKTRSPFATTDGLYFINNNGKVIACDNEPCHCNTAEAPGDLKEACSMAINDTPMPLDDDVVGNIYKYISDAFAMQERHI</sequence>
<dbReference type="Proteomes" id="UP001377567">
    <property type="component" value="Unassembled WGS sequence"/>
</dbReference>
<gene>
    <name evidence="1" type="ORF">DAKH74_003410</name>
</gene>
<dbReference type="AlphaFoldDB" id="A0AAV5RQE2"/>
<keyword evidence="2" id="KW-1185">Reference proteome</keyword>
<evidence type="ECO:0000313" key="1">
    <source>
        <dbReference type="EMBL" id="GMM53725.1"/>
    </source>
</evidence>
<protein>
    <submittedName>
        <fullName evidence="1">Uncharacterized protein</fullName>
    </submittedName>
</protein>
<organism evidence="1 2">
    <name type="scientific">Maudiozyma humilis</name>
    <name type="common">Sour dough yeast</name>
    <name type="synonym">Kazachstania humilis</name>
    <dbReference type="NCBI Taxonomy" id="51915"/>
    <lineage>
        <taxon>Eukaryota</taxon>
        <taxon>Fungi</taxon>
        <taxon>Dikarya</taxon>
        <taxon>Ascomycota</taxon>
        <taxon>Saccharomycotina</taxon>
        <taxon>Saccharomycetes</taxon>
        <taxon>Saccharomycetales</taxon>
        <taxon>Saccharomycetaceae</taxon>
        <taxon>Maudiozyma</taxon>
    </lineage>
</organism>
<dbReference type="EMBL" id="BTGD01000001">
    <property type="protein sequence ID" value="GMM53725.1"/>
    <property type="molecule type" value="Genomic_DNA"/>
</dbReference>
<proteinExistence type="predicted"/>